<feature type="compositionally biased region" description="Acidic residues" evidence="1">
    <location>
        <begin position="45"/>
        <end position="55"/>
    </location>
</feature>
<evidence type="ECO:0000313" key="4">
    <source>
        <dbReference type="Proteomes" id="UP000499080"/>
    </source>
</evidence>
<comment type="caution">
    <text evidence="2">The sequence shown here is derived from an EMBL/GenBank/DDBJ whole genome shotgun (WGS) entry which is preliminary data.</text>
</comment>
<gene>
    <name evidence="3" type="ORF">AVEN_153766_1</name>
    <name evidence="2" type="ORF">AVEN_77609_1</name>
</gene>
<evidence type="ECO:0000313" key="3">
    <source>
        <dbReference type="EMBL" id="GBO11329.1"/>
    </source>
</evidence>
<protein>
    <submittedName>
        <fullName evidence="2">Uncharacterized protein</fullName>
    </submittedName>
</protein>
<dbReference type="OrthoDB" id="6466835at2759"/>
<reference evidence="2 4" key="1">
    <citation type="journal article" date="2019" name="Sci. Rep.">
        <title>Orb-weaving spider Araneus ventricosus genome elucidates the spidroin gene catalogue.</title>
        <authorList>
            <person name="Kono N."/>
            <person name="Nakamura H."/>
            <person name="Ohtoshi R."/>
            <person name="Moran D.A.P."/>
            <person name="Shinohara A."/>
            <person name="Yoshida Y."/>
            <person name="Fujiwara M."/>
            <person name="Mori M."/>
            <person name="Tomita M."/>
            <person name="Arakawa K."/>
        </authorList>
    </citation>
    <scope>NUCLEOTIDE SEQUENCE [LARGE SCALE GENOMIC DNA]</scope>
</reference>
<evidence type="ECO:0000313" key="2">
    <source>
        <dbReference type="EMBL" id="GBO11326.1"/>
    </source>
</evidence>
<dbReference type="EMBL" id="BGPR01036213">
    <property type="protein sequence ID" value="GBO11326.1"/>
    <property type="molecule type" value="Genomic_DNA"/>
</dbReference>
<feature type="region of interest" description="Disordered" evidence="1">
    <location>
        <begin position="1"/>
        <end position="66"/>
    </location>
</feature>
<name>A0A4Y2UI71_ARAVE</name>
<sequence>MERLGKLFAEVETDEDPDFDSEDNRPEDILGEIFSNHESFSEYDKESEEDGDSGNEEVNNSEWFSSKLAYSGEKPDLAEYSLS</sequence>
<keyword evidence="4" id="KW-1185">Reference proteome</keyword>
<accession>A0A4Y2UI71</accession>
<organism evidence="2 4">
    <name type="scientific">Araneus ventricosus</name>
    <name type="common">Orbweaver spider</name>
    <name type="synonym">Epeira ventricosa</name>
    <dbReference type="NCBI Taxonomy" id="182803"/>
    <lineage>
        <taxon>Eukaryota</taxon>
        <taxon>Metazoa</taxon>
        <taxon>Ecdysozoa</taxon>
        <taxon>Arthropoda</taxon>
        <taxon>Chelicerata</taxon>
        <taxon>Arachnida</taxon>
        <taxon>Araneae</taxon>
        <taxon>Araneomorphae</taxon>
        <taxon>Entelegynae</taxon>
        <taxon>Araneoidea</taxon>
        <taxon>Araneidae</taxon>
        <taxon>Araneus</taxon>
    </lineage>
</organism>
<feature type="compositionally biased region" description="Acidic residues" evidence="1">
    <location>
        <begin position="11"/>
        <end position="21"/>
    </location>
</feature>
<dbReference type="EMBL" id="BGPR01036215">
    <property type="protein sequence ID" value="GBO11329.1"/>
    <property type="molecule type" value="Genomic_DNA"/>
</dbReference>
<dbReference type="Proteomes" id="UP000499080">
    <property type="component" value="Unassembled WGS sequence"/>
</dbReference>
<dbReference type="AlphaFoldDB" id="A0A4Y2UI71"/>
<proteinExistence type="predicted"/>
<evidence type="ECO:0000256" key="1">
    <source>
        <dbReference type="SAM" id="MobiDB-lite"/>
    </source>
</evidence>